<protein>
    <recommendedName>
        <fullName evidence="3">DUF938 domain-containing protein</fullName>
    </recommendedName>
</protein>
<evidence type="ECO:0000313" key="1">
    <source>
        <dbReference type="EMBL" id="CTQ63977.1"/>
    </source>
</evidence>
<gene>
    <name evidence="1" type="ORF">LAX5112_00135</name>
</gene>
<proteinExistence type="predicted"/>
<evidence type="ECO:0008006" key="3">
    <source>
        <dbReference type="Google" id="ProtNLM"/>
    </source>
</evidence>
<dbReference type="InterPro" id="IPR029063">
    <property type="entry name" value="SAM-dependent_MTases_sf"/>
</dbReference>
<organism evidence="1 2">
    <name type="scientific">Roseibium alexandrii</name>
    <dbReference type="NCBI Taxonomy" id="388408"/>
    <lineage>
        <taxon>Bacteria</taxon>
        <taxon>Pseudomonadati</taxon>
        <taxon>Pseudomonadota</taxon>
        <taxon>Alphaproteobacteria</taxon>
        <taxon>Hyphomicrobiales</taxon>
        <taxon>Stappiaceae</taxon>
        <taxon>Roseibium</taxon>
    </lineage>
</organism>
<reference evidence="2" key="1">
    <citation type="submission" date="2015-07" db="EMBL/GenBank/DDBJ databases">
        <authorList>
            <person name="Rodrigo-Torres Lidia"/>
            <person name="Arahal R.David."/>
        </authorList>
    </citation>
    <scope>NUCLEOTIDE SEQUENCE [LARGE SCALE GENOMIC DNA]</scope>
    <source>
        <strain evidence="2">CECT 5112</strain>
    </source>
</reference>
<dbReference type="PANTHER" id="PTHR20974">
    <property type="entry name" value="UPF0585 PROTEIN CG18661"/>
    <property type="match status" value="1"/>
</dbReference>
<dbReference type="EMBL" id="CXWD01000001">
    <property type="protein sequence ID" value="CTQ63977.1"/>
    <property type="molecule type" value="Genomic_DNA"/>
</dbReference>
<keyword evidence="2" id="KW-1185">Reference proteome</keyword>
<dbReference type="PANTHER" id="PTHR20974:SF0">
    <property type="entry name" value="UPF0585 PROTEIN CG18661"/>
    <property type="match status" value="1"/>
</dbReference>
<dbReference type="Proteomes" id="UP000053235">
    <property type="component" value="Unassembled WGS sequence"/>
</dbReference>
<evidence type="ECO:0000313" key="2">
    <source>
        <dbReference type="Proteomes" id="UP000053235"/>
    </source>
</evidence>
<dbReference type="Pfam" id="PF06080">
    <property type="entry name" value="DUF938"/>
    <property type="match status" value="1"/>
</dbReference>
<dbReference type="STRING" id="388408.LAX5112_00135"/>
<dbReference type="SUPFAM" id="SSF53335">
    <property type="entry name" value="S-adenosyl-L-methionine-dependent methyltransferases"/>
    <property type="match status" value="1"/>
</dbReference>
<dbReference type="InterPro" id="IPR010342">
    <property type="entry name" value="DUF938"/>
</dbReference>
<accession>A0A0M6ZNQ0</accession>
<name>A0A0M6ZNQ0_9HYPH</name>
<dbReference type="RefSeq" id="WP_082428843.1">
    <property type="nucleotide sequence ID" value="NZ_CXWD01000001.1"/>
</dbReference>
<sequence>MLPFSAAADRNKDVVLETLRPTLANRTKVLEIGSGNGQHAVHVTNALPHITWQCSDLPDNVPGIAERLKQDGNDRTPAPIALDVASPPWPLPAPDGPEAFDAIFTANTLHIMSFEHVEEFFARAGEVLSTQDGALCVYGPLKYGGTFTTESNADFDVQLKSWNPVSGIRDFEDLDALAKAAGLTFTTDHAMPANNQLVVWERG</sequence>
<dbReference type="AlphaFoldDB" id="A0A0M6ZNQ0"/>
<dbReference type="OrthoDB" id="5525831at2"/>
<dbReference type="Gene3D" id="3.40.50.150">
    <property type="entry name" value="Vaccinia Virus protein VP39"/>
    <property type="match status" value="1"/>
</dbReference>